<dbReference type="Proteomes" id="UP001649230">
    <property type="component" value="Chromosome"/>
</dbReference>
<sequence>MITCECCKRTAGQGAFGSNWLCEDCRVGVVRKKIGNLSSGGHTAAGNSPHGVQPDREQGTQLKNGNGLGMDRQ</sequence>
<organism evidence="2 3">
    <name type="scientific">Paenibacillus hexagrammi</name>
    <dbReference type="NCBI Taxonomy" id="2908839"/>
    <lineage>
        <taxon>Bacteria</taxon>
        <taxon>Bacillati</taxon>
        <taxon>Bacillota</taxon>
        <taxon>Bacilli</taxon>
        <taxon>Bacillales</taxon>
        <taxon>Paenibacillaceae</taxon>
        <taxon>Paenibacillus</taxon>
    </lineage>
</organism>
<evidence type="ECO:0000313" key="2">
    <source>
        <dbReference type="EMBL" id="UJF33847.1"/>
    </source>
</evidence>
<gene>
    <name evidence="2" type="ORF">L0M14_00855</name>
</gene>
<reference evidence="2 3" key="1">
    <citation type="journal article" date="2024" name="Int. J. Syst. Evol. Microbiol.">
        <title>Paenibacillus hexagrammi sp. nov., a novel bacterium isolated from the gut content of Hexagrammos agrammus.</title>
        <authorList>
            <person name="Jung H.K."/>
            <person name="Kim D.G."/>
            <person name="Zin H."/>
            <person name="Park J."/>
            <person name="Jung H."/>
            <person name="Kim Y.O."/>
            <person name="Kong H.J."/>
            <person name="Kim J.W."/>
            <person name="Kim Y.S."/>
        </authorList>
    </citation>
    <scope>NUCLEOTIDE SEQUENCE [LARGE SCALE GENOMIC DNA]</scope>
    <source>
        <strain evidence="2 3">YPD9-1</strain>
    </source>
</reference>
<proteinExistence type="predicted"/>
<feature type="region of interest" description="Disordered" evidence="1">
    <location>
        <begin position="36"/>
        <end position="73"/>
    </location>
</feature>
<keyword evidence="3" id="KW-1185">Reference proteome</keyword>
<evidence type="ECO:0000256" key="1">
    <source>
        <dbReference type="SAM" id="MobiDB-lite"/>
    </source>
</evidence>
<protein>
    <submittedName>
        <fullName evidence="2">Uncharacterized protein</fullName>
    </submittedName>
</protein>
<accession>A0ABY3SIH6</accession>
<evidence type="ECO:0000313" key="3">
    <source>
        <dbReference type="Proteomes" id="UP001649230"/>
    </source>
</evidence>
<dbReference type="RefSeq" id="WP_235120238.1">
    <property type="nucleotide sequence ID" value="NZ_CP090978.1"/>
</dbReference>
<name>A0ABY3SIH6_9BACL</name>
<dbReference type="EMBL" id="CP090978">
    <property type="protein sequence ID" value="UJF33847.1"/>
    <property type="molecule type" value="Genomic_DNA"/>
</dbReference>